<accession>A0AAD1WMJ8</accession>
<dbReference type="Gene3D" id="3.40.50.150">
    <property type="entry name" value="Vaccinia Virus protein VP39"/>
    <property type="match status" value="1"/>
</dbReference>
<evidence type="ECO:0000256" key="2">
    <source>
        <dbReference type="ARBA" id="ARBA00022603"/>
    </source>
</evidence>
<dbReference type="SUPFAM" id="SSF53335">
    <property type="entry name" value="S-adenosyl-L-methionine-dependent methyltransferases"/>
    <property type="match status" value="1"/>
</dbReference>
<dbReference type="PANTHER" id="PTHR10867">
    <property type="entry name" value="NNMT/PNMT/TEMT FAMILY MEMBER"/>
    <property type="match status" value="1"/>
</dbReference>
<keyword evidence="6" id="KW-1185">Reference proteome</keyword>
<evidence type="ECO:0000256" key="4">
    <source>
        <dbReference type="ARBA" id="ARBA00022691"/>
    </source>
</evidence>
<keyword evidence="3" id="KW-0808">Transferase</keyword>
<evidence type="ECO:0000256" key="3">
    <source>
        <dbReference type="ARBA" id="ARBA00022679"/>
    </source>
</evidence>
<evidence type="ECO:0000313" key="5">
    <source>
        <dbReference type="EMBL" id="CAH2320308.1"/>
    </source>
</evidence>
<dbReference type="GO" id="GO:0008170">
    <property type="term" value="F:N-methyltransferase activity"/>
    <property type="evidence" value="ECO:0007669"/>
    <property type="project" value="TreeGrafter"/>
</dbReference>
<dbReference type="Pfam" id="PF01234">
    <property type="entry name" value="NNMT_PNMT_TEMT"/>
    <property type="match status" value="1"/>
</dbReference>
<keyword evidence="2" id="KW-0489">Methyltransferase</keyword>
<evidence type="ECO:0000313" key="6">
    <source>
        <dbReference type="Proteomes" id="UP001295444"/>
    </source>
</evidence>
<dbReference type="GO" id="GO:0005829">
    <property type="term" value="C:cytosol"/>
    <property type="evidence" value="ECO:0007669"/>
    <property type="project" value="TreeGrafter"/>
</dbReference>
<comment type="similarity">
    <text evidence="1">Belongs to the class I-like SAM-binding methyltransferase superfamily. NNMT/PNMT/TEMT family.</text>
</comment>
<dbReference type="Proteomes" id="UP001295444">
    <property type="component" value="Chromosome 10"/>
</dbReference>
<dbReference type="InterPro" id="IPR029063">
    <property type="entry name" value="SAM-dependent_MTases_sf"/>
</dbReference>
<evidence type="ECO:0000256" key="1">
    <source>
        <dbReference type="ARBA" id="ARBA00007996"/>
    </source>
</evidence>
<keyword evidence="4" id="KW-0949">S-adenosyl-L-methionine</keyword>
<organism evidence="5 6">
    <name type="scientific">Pelobates cultripes</name>
    <name type="common">Western spadefoot toad</name>
    <dbReference type="NCBI Taxonomy" id="61616"/>
    <lineage>
        <taxon>Eukaryota</taxon>
        <taxon>Metazoa</taxon>
        <taxon>Chordata</taxon>
        <taxon>Craniata</taxon>
        <taxon>Vertebrata</taxon>
        <taxon>Euteleostomi</taxon>
        <taxon>Amphibia</taxon>
        <taxon>Batrachia</taxon>
        <taxon>Anura</taxon>
        <taxon>Pelobatoidea</taxon>
        <taxon>Pelobatidae</taxon>
        <taxon>Pelobates</taxon>
    </lineage>
</organism>
<dbReference type="EMBL" id="OW240921">
    <property type="protein sequence ID" value="CAH2320308.1"/>
    <property type="molecule type" value="Genomic_DNA"/>
</dbReference>
<gene>
    <name evidence="5" type="ORF">PECUL_23A040431</name>
</gene>
<dbReference type="AlphaFoldDB" id="A0AAD1WMJ8"/>
<sequence length="120" mass="14267">MDSSSHKRYHLHEWEPTDMFNAYYSRKSEKYITDETVRFPMEQLYKVAGQGEITGDYLIDISGGCNIHHLLPIFEFFRDITILEFSDLCVKELVKWKHRESESYDWTHVLSIMAELQGSR</sequence>
<name>A0AAD1WMJ8_PELCU</name>
<proteinExistence type="inferred from homology"/>
<dbReference type="InterPro" id="IPR000940">
    <property type="entry name" value="NNMT_TEMT_trans"/>
</dbReference>
<dbReference type="PANTHER" id="PTHR10867:SF44">
    <property type="entry name" value="NICOTINAMIDE N-METHYLTRANSFERASE ISOFORM X2"/>
    <property type="match status" value="1"/>
</dbReference>
<dbReference type="GO" id="GO:0032259">
    <property type="term" value="P:methylation"/>
    <property type="evidence" value="ECO:0007669"/>
    <property type="project" value="UniProtKB-KW"/>
</dbReference>
<protein>
    <submittedName>
        <fullName evidence="5">Nicotinamide N-methyltransferase-like</fullName>
    </submittedName>
</protein>
<dbReference type="PROSITE" id="PS51681">
    <property type="entry name" value="SAM_MT_NNMT_PNMT_TEMT"/>
    <property type="match status" value="1"/>
</dbReference>
<reference evidence="5" key="1">
    <citation type="submission" date="2022-03" db="EMBL/GenBank/DDBJ databases">
        <authorList>
            <person name="Alioto T."/>
            <person name="Alioto T."/>
            <person name="Gomez Garrido J."/>
        </authorList>
    </citation>
    <scope>NUCLEOTIDE SEQUENCE</scope>
</reference>